<accession>A0AA39VSS2</accession>
<reference evidence="2" key="2">
    <citation type="submission" date="2023-06" db="EMBL/GenBank/DDBJ databases">
        <authorList>
            <person name="Swenson N.G."/>
            <person name="Wegrzyn J.L."/>
            <person name="Mcevoy S.L."/>
        </authorList>
    </citation>
    <scope>NUCLEOTIDE SEQUENCE</scope>
    <source>
        <strain evidence="2">NS2018</strain>
        <tissue evidence="2">Leaf</tissue>
    </source>
</reference>
<sequence length="210" mass="23907">MEESGWCKSGGSEASRHPAPTTRDVLLDTDPSDPSFALKLALACDLTFGPLEYCKAFDVIDIVKHGRQAIVEEIKKSEGAEQRVAELEKQKRVLEIFLGEFKSNFESALDEIGISAFDFFKYSSALDAYTLREFVKEVDACKDLIRAIDYHVFAKKIKESMKENLEKSDKDLKTQVLRWEMDRNNGHLSLLDMHIDLNAQSDHTFKTLRP</sequence>
<proteinExistence type="predicted"/>
<evidence type="ECO:0000313" key="3">
    <source>
        <dbReference type="Proteomes" id="UP001168877"/>
    </source>
</evidence>
<evidence type="ECO:0000256" key="1">
    <source>
        <dbReference type="SAM" id="MobiDB-lite"/>
    </source>
</evidence>
<name>A0AA39VSS2_ACESA</name>
<organism evidence="2 3">
    <name type="scientific">Acer saccharum</name>
    <name type="common">Sugar maple</name>
    <dbReference type="NCBI Taxonomy" id="4024"/>
    <lineage>
        <taxon>Eukaryota</taxon>
        <taxon>Viridiplantae</taxon>
        <taxon>Streptophyta</taxon>
        <taxon>Embryophyta</taxon>
        <taxon>Tracheophyta</taxon>
        <taxon>Spermatophyta</taxon>
        <taxon>Magnoliopsida</taxon>
        <taxon>eudicotyledons</taxon>
        <taxon>Gunneridae</taxon>
        <taxon>Pentapetalae</taxon>
        <taxon>rosids</taxon>
        <taxon>malvids</taxon>
        <taxon>Sapindales</taxon>
        <taxon>Sapindaceae</taxon>
        <taxon>Hippocastanoideae</taxon>
        <taxon>Acereae</taxon>
        <taxon>Acer</taxon>
    </lineage>
</organism>
<gene>
    <name evidence="2" type="ORF">LWI29_009947</name>
</gene>
<dbReference type="Proteomes" id="UP001168877">
    <property type="component" value="Unassembled WGS sequence"/>
</dbReference>
<protein>
    <submittedName>
        <fullName evidence="2">Uncharacterized protein</fullName>
    </submittedName>
</protein>
<keyword evidence="3" id="KW-1185">Reference proteome</keyword>
<dbReference type="EMBL" id="JAUESC010000380">
    <property type="protein sequence ID" value="KAK0591895.1"/>
    <property type="molecule type" value="Genomic_DNA"/>
</dbReference>
<evidence type="ECO:0000313" key="2">
    <source>
        <dbReference type="EMBL" id="KAK0591895.1"/>
    </source>
</evidence>
<comment type="caution">
    <text evidence="2">The sequence shown here is derived from an EMBL/GenBank/DDBJ whole genome shotgun (WGS) entry which is preliminary data.</text>
</comment>
<dbReference type="AlphaFoldDB" id="A0AA39VSS2"/>
<reference evidence="2" key="1">
    <citation type="journal article" date="2022" name="Plant J.">
        <title>Strategies of tolerance reflected in two North American maple genomes.</title>
        <authorList>
            <person name="McEvoy S.L."/>
            <person name="Sezen U.U."/>
            <person name="Trouern-Trend A."/>
            <person name="McMahon S.M."/>
            <person name="Schaberg P.G."/>
            <person name="Yang J."/>
            <person name="Wegrzyn J.L."/>
            <person name="Swenson N.G."/>
        </authorList>
    </citation>
    <scope>NUCLEOTIDE SEQUENCE</scope>
    <source>
        <strain evidence="2">NS2018</strain>
    </source>
</reference>
<feature type="region of interest" description="Disordered" evidence="1">
    <location>
        <begin position="1"/>
        <end position="26"/>
    </location>
</feature>